<dbReference type="RefSeq" id="WP_062124924.1">
    <property type="nucleotide sequence ID" value="NZ_LRBG01000004.1"/>
</dbReference>
<dbReference type="AlphaFoldDB" id="A0A149PX01"/>
<comment type="caution">
    <text evidence="1">The sequence shown here is derived from an EMBL/GenBank/DDBJ whole genome shotgun (WGS) entry which is preliminary data.</text>
</comment>
<proteinExistence type="predicted"/>
<dbReference type="EMBL" id="LRBG01000004">
    <property type="protein sequence ID" value="KXU89568.1"/>
    <property type="molecule type" value="Genomic_DNA"/>
</dbReference>
<keyword evidence="2" id="KW-1185">Reference proteome</keyword>
<evidence type="ECO:0000313" key="1">
    <source>
        <dbReference type="EMBL" id="KXU89568.1"/>
    </source>
</evidence>
<dbReference type="Proteomes" id="UP000075613">
    <property type="component" value="Unassembled WGS sequence"/>
</dbReference>
<name>A0A149PX01_9BURK</name>
<protein>
    <submittedName>
        <fullName evidence="1">Uncharacterized protein</fullName>
    </submittedName>
</protein>
<dbReference type="STRING" id="1399968.CI15_05055"/>
<accession>A0A149PX01</accession>
<reference evidence="1 2" key="1">
    <citation type="journal article" date="2015" name="Int. J. Syst. Evol. Microbiol.">
        <title>Burkholderia monticola sp. nov., isolated from mountain soil.</title>
        <authorList>
            <person name="Baek I."/>
            <person name="Seo B."/>
            <person name="Lee I."/>
            <person name="Yi H."/>
            <person name="Chun J."/>
        </authorList>
    </citation>
    <scope>NUCLEOTIDE SEQUENCE [LARGE SCALE GENOMIC DNA]</scope>
    <source>
        <strain evidence="1 2">JC2948</strain>
    </source>
</reference>
<gene>
    <name evidence="1" type="ORF">CI15_05055</name>
</gene>
<evidence type="ECO:0000313" key="2">
    <source>
        <dbReference type="Proteomes" id="UP000075613"/>
    </source>
</evidence>
<sequence>MNIDTPDEPLTRKAFERPVRAEHDIDDVAAFLATLTDGYDPKTKQARFPPRIPVALDLKDKNCG</sequence>
<organism evidence="1 2">
    <name type="scientific">Paraburkholderia monticola</name>
    <dbReference type="NCBI Taxonomy" id="1399968"/>
    <lineage>
        <taxon>Bacteria</taxon>
        <taxon>Pseudomonadati</taxon>
        <taxon>Pseudomonadota</taxon>
        <taxon>Betaproteobacteria</taxon>
        <taxon>Burkholderiales</taxon>
        <taxon>Burkholderiaceae</taxon>
        <taxon>Paraburkholderia</taxon>
    </lineage>
</organism>